<dbReference type="InterPro" id="IPR003609">
    <property type="entry name" value="Pan_app"/>
</dbReference>
<comment type="subcellular location">
    <subcellularLocation>
        <location evidence="1">Membrane</location>
        <topology evidence="1">Single-pass membrane protein</topology>
    </subcellularLocation>
</comment>
<comment type="catalytic activity">
    <reaction evidence="13 15">
        <text>L-threonyl-[protein] + ATP = O-phospho-L-threonyl-[protein] + ADP + H(+)</text>
        <dbReference type="Rhea" id="RHEA:46608"/>
        <dbReference type="Rhea" id="RHEA-COMP:11060"/>
        <dbReference type="Rhea" id="RHEA-COMP:11605"/>
        <dbReference type="ChEBI" id="CHEBI:15378"/>
        <dbReference type="ChEBI" id="CHEBI:30013"/>
        <dbReference type="ChEBI" id="CHEBI:30616"/>
        <dbReference type="ChEBI" id="CHEBI:61977"/>
        <dbReference type="ChEBI" id="CHEBI:456216"/>
        <dbReference type="EC" id="2.7.11.1"/>
    </reaction>
</comment>
<sequence>MSFSFFIFIIIPLLSFSSVQSISSFSISNSPWHPSQNQTLLSPSSAFAAGFRHFPGSSNLYTFSIWYHNISDQTIVWSANRGIPVQATASLIITSNGQLRLTNGSSRPTIWSTPTSVNSNSTGLFLRDDGNLVFGSWQSFDYPTDTFLPNQTLTNTSIVLKSKNGKFSLTGLKNLVFNGSDTYLSLPNRLVSFGLDGRVETDGNPIYSADFGKNRIRMLTLGNDGNLRILTFNPHKGIWILVWEALLEICQVHGLCGTGYICYSDGSTLSGYECVCPPGYMRSPTSDSCVIKTPNLDLERSKFLRLDYVNYSGGSNQTNLMIFSFANCSSMCLENHKCLGFGFKYDGSGYCVLQLDKLLNGYWSPNTEMSFYLRVSNSEPDKSNFTGMSELLNTTCPTLISLPNPSTESNNTTLNIIIVSIIFTFEIASGVLLFWAFLKRYVKYRDMAQTLGLGLLPTTGPKRFTYAEIKSATKDFSEENVIGNGAFSDVYMGKLQDGRPVAVKCLKNVTVAIRSFGPRSNHNGRNDEDNIHEIDSTSSLEQRPMLDWNIRYRIAIGVARAIAYLHEECLEWVLHCDIKPENILLGDDFCPKVADFGLSKLKKKEQLVTMSRVRGTRGYLAPEWRINHNGHGTSVTSKVDVYSFGMVLLEIVTGKRNMIQGPSIDNISSHEWYFPKWAFEMAIEEGKMEDILDRQIKRSYDDKVHFQLIDRMVKTALWCVQEKPEARPSMGKVAKMLEGTVEIMEPPKPTMYYL</sequence>
<dbReference type="InterPro" id="IPR000858">
    <property type="entry name" value="S_locus_glycoprot_dom"/>
</dbReference>
<dbReference type="GO" id="GO:0048544">
    <property type="term" value="P:recognition of pollen"/>
    <property type="evidence" value="ECO:0007669"/>
    <property type="project" value="InterPro"/>
</dbReference>
<dbReference type="GO" id="GO:0016020">
    <property type="term" value="C:membrane"/>
    <property type="evidence" value="ECO:0007669"/>
    <property type="project" value="UniProtKB-SubCell"/>
</dbReference>
<accession>A0A803M1P9</accession>
<feature type="binding site" evidence="17">
    <location>
        <position position="504"/>
    </location>
    <ligand>
        <name>ATP</name>
        <dbReference type="ChEBI" id="CHEBI:30616"/>
    </ligand>
</feature>
<feature type="domain" description="Apple" evidence="23">
    <location>
        <begin position="289"/>
        <end position="376"/>
    </location>
</feature>
<dbReference type="Gene3D" id="2.90.10.10">
    <property type="entry name" value="Bulb-type lectin domain"/>
    <property type="match status" value="1"/>
</dbReference>
<evidence type="ECO:0000256" key="8">
    <source>
        <dbReference type="ARBA" id="ARBA00022840"/>
    </source>
</evidence>
<evidence type="ECO:0000256" key="16">
    <source>
        <dbReference type="PROSITE-ProRule" id="PRU00076"/>
    </source>
</evidence>
<dbReference type="PROSITE" id="PS50948">
    <property type="entry name" value="PAN"/>
    <property type="match status" value="1"/>
</dbReference>
<dbReference type="PANTHER" id="PTHR47974">
    <property type="entry name" value="OS07G0415500 PROTEIN"/>
    <property type="match status" value="1"/>
</dbReference>
<comment type="similarity">
    <text evidence="15">Belongs to the protein kinase superfamily. Ser/Thr protein kinase family.</text>
</comment>
<evidence type="ECO:0000256" key="10">
    <source>
        <dbReference type="ARBA" id="ARBA00023136"/>
    </source>
</evidence>
<evidence type="ECO:0000256" key="14">
    <source>
        <dbReference type="ARBA" id="ARBA00048679"/>
    </source>
</evidence>
<evidence type="ECO:0000256" key="12">
    <source>
        <dbReference type="ARBA" id="ARBA00023180"/>
    </source>
</evidence>
<dbReference type="InterPro" id="IPR000719">
    <property type="entry name" value="Prot_kinase_dom"/>
</dbReference>
<dbReference type="Gramene" id="AUR62021881-RA">
    <property type="protein sequence ID" value="AUR62021881-RA:cds"/>
    <property type="gene ID" value="AUR62021881"/>
</dbReference>
<dbReference type="PROSITE" id="PS50026">
    <property type="entry name" value="EGF_3"/>
    <property type="match status" value="1"/>
</dbReference>
<dbReference type="InterPro" id="IPR017441">
    <property type="entry name" value="Protein_kinase_ATP_BS"/>
</dbReference>
<dbReference type="EnsemblPlants" id="AUR62021881-RA">
    <property type="protein sequence ID" value="AUR62021881-RA:cds"/>
    <property type="gene ID" value="AUR62021881"/>
</dbReference>
<keyword evidence="10 18" id="KW-0472">Membrane</keyword>
<dbReference type="Gene3D" id="3.30.200.20">
    <property type="entry name" value="Phosphorylase Kinase, domain 1"/>
    <property type="match status" value="1"/>
</dbReference>
<evidence type="ECO:0000256" key="4">
    <source>
        <dbReference type="ARBA" id="ARBA00022692"/>
    </source>
</evidence>
<evidence type="ECO:0000256" key="19">
    <source>
        <dbReference type="SAM" id="SignalP"/>
    </source>
</evidence>
<keyword evidence="8 15" id="KW-0067">ATP-binding</keyword>
<evidence type="ECO:0000259" key="22">
    <source>
        <dbReference type="PROSITE" id="PS50927"/>
    </source>
</evidence>
<keyword evidence="3 15" id="KW-0808">Transferase</keyword>
<dbReference type="OMA" id="SIESHEW"/>
<keyword evidence="5 19" id="KW-0732">Signal</keyword>
<reference evidence="24" key="2">
    <citation type="submission" date="2021-03" db="UniProtKB">
        <authorList>
            <consortium name="EnsemblPlants"/>
        </authorList>
    </citation>
    <scope>IDENTIFICATION</scope>
</reference>
<dbReference type="InterPro" id="IPR008271">
    <property type="entry name" value="Ser/Thr_kinase_AS"/>
</dbReference>
<dbReference type="PROSITE" id="PS50011">
    <property type="entry name" value="PROTEIN_KINASE_DOM"/>
    <property type="match status" value="1"/>
</dbReference>
<evidence type="ECO:0000256" key="13">
    <source>
        <dbReference type="ARBA" id="ARBA00047899"/>
    </source>
</evidence>
<evidence type="ECO:0000256" key="3">
    <source>
        <dbReference type="ARBA" id="ARBA00022679"/>
    </source>
</evidence>
<dbReference type="InterPro" id="IPR000742">
    <property type="entry name" value="EGF"/>
</dbReference>
<dbReference type="Gene3D" id="1.10.510.10">
    <property type="entry name" value="Transferase(Phosphotransferase) domain 1"/>
    <property type="match status" value="1"/>
</dbReference>
<dbReference type="AlphaFoldDB" id="A0A803M1P9"/>
<evidence type="ECO:0000256" key="7">
    <source>
        <dbReference type="ARBA" id="ARBA00022777"/>
    </source>
</evidence>
<dbReference type="SMART" id="SM00220">
    <property type="entry name" value="S_TKc"/>
    <property type="match status" value="1"/>
</dbReference>
<evidence type="ECO:0000256" key="2">
    <source>
        <dbReference type="ARBA" id="ARBA00022527"/>
    </source>
</evidence>
<keyword evidence="2 15" id="KW-0723">Serine/threonine-protein kinase</keyword>
<dbReference type="SMART" id="SM00108">
    <property type="entry name" value="B_lectin"/>
    <property type="match status" value="1"/>
</dbReference>
<organism evidence="24 25">
    <name type="scientific">Chenopodium quinoa</name>
    <name type="common">Quinoa</name>
    <dbReference type="NCBI Taxonomy" id="63459"/>
    <lineage>
        <taxon>Eukaryota</taxon>
        <taxon>Viridiplantae</taxon>
        <taxon>Streptophyta</taxon>
        <taxon>Embryophyta</taxon>
        <taxon>Tracheophyta</taxon>
        <taxon>Spermatophyta</taxon>
        <taxon>Magnoliopsida</taxon>
        <taxon>eudicotyledons</taxon>
        <taxon>Gunneridae</taxon>
        <taxon>Pentapetalae</taxon>
        <taxon>Caryophyllales</taxon>
        <taxon>Chenopodiaceae</taxon>
        <taxon>Chenopodioideae</taxon>
        <taxon>Atripliceae</taxon>
        <taxon>Chenopodium</taxon>
    </lineage>
</organism>
<evidence type="ECO:0000313" key="25">
    <source>
        <dbReference type="Proteomes" id="UP000596660"/>
    </source>
</evidence>
<dbReference type="Pfam" id="PF00954">
    <property type="entry name" value="S_locus_glycop"/>
    <property type="match status" value="1"/>
</dbReference>
<dbReference type="PIRSF" id="PIRSF000641">
    <property type="entry name" value="SRK"/>
    <property type="match status" value="1"/>
</dbReference>
<keyword evidence="6 15" id="KW-0547">Nucleotide-binding</keyword>
<comment type="caution">
    <text evidence="16">Lacks conserved residue(s) required for the propagation of feature annotation.</text>
</comment>
<dbReference type="PANTHER" id="PTHR47974:SF6">
    <property type="entry name" value="NON-SPECIFIC SERINE_THREONINE PROTEIN KINASE"/>
    <property type="match status" value="1"/>
</dbReference>
<evidence type="ECO:0000256" key="18">
    <source>
        <dbReference type="SAM" id="Phobius"/>
    </source>
</evidence>
<evidence type="ECO:0000256" key="17">
    <source>
        <dbReference type="PROSITE-ProRule" id="PRU10141"/>
    </source>
</evidence>
<evidence type="ECO:0000259" key="23">
    <source>
        <dbReference type="PROSITE" id="PS50948"/>
    </source>
</evidence>
<dbReference type="InterPro" id="IPR011009">
    <property type="entry name" value="Kinase-like_dom_sf"/>
</dbReference>
<dbReference type="SUPFAM" id="SSF51110">
    <property type="entry name" value="alpha-D-mannose-specific plant lectins"/>
    <property type="match status" value="1"/>
</dbReference>
<dbReference type="Proteomes" id="UP000596660">
    <property type="component" value="Unplaced"/>
</dbReference>
<keyword evidence="11" id="KW-1015">Disulfide bond</keyword>
<keyword evidence="16" id="KW-0245">EGF-like domain</keyword>
<keyword evidence="25" id="KW-1185">Reference proteome</keyword>
<dbReference type="InterPro" id="IPR024171">
    <property type="entry name" value="SRK-like_kinase"/>
</dbReference>
<dbReference type="InterPro" id="IPR001480">
    <property type="entry name" value="Bulb-type_lectin_dom"/>
</dbReference>
<reference evidence="24" key="1">
    <citation type="journal article" date="2017" name="Nature">
        <title>The genome of Chenopodium quinoa.</title>
        <authorList>
            <person name="Jarvis D.E."/>
            <person name="Ho Y.S."/>
            <person name="Lightfoot D.J."/>
            <person name="Schmoeckel S.M."/>
            <person name="Li B."/>
            <person name="Borm T.J.A."/>
            <person name="Ohyanagi H."/>
            <person name="Mineta K."/>
            <person name="Michell C.T."/>
            <person name="Saber N."/>
            <person name="Kharbatia N.M."/>
            <person name="Rupper R.R."/>
            <person name="Sharp A.R."/>
            <person name="Dally N."/>
            <person name="Boughton B.A."/>
            <person name="Woo Y.H."/>
            <person name="Gao G."/>
            <person name="Schijlen E.G.W.M."/>
            <person name="Guo X."/>
            <person name="Momin A.A."/>
            <person name="Negrao S."/>
            <person name="Al-Babili S."/>
            <person name="Gehring C."/>
            <person name="Roessner U."/>
            <person name="Jung C."/>
            <person name="Murphy K."/>
            <person name="Arold S.T."/>
            <person name="Gojobori T."/>
            <person name="van der Linden C.G."/>
            <person name="van Loo E.N."/>
            <person name="Jellen E.N."/>
            <person name="Maughan P.J."/>
            <person name="Tester M."/>
        </authorList>
    </citation>
    <scope>NUCLEOTIDE SEQUENCE [LARGE SCALE GENOMIC DNA]</scope>
    <source>
        <strain evidence="24">cv. PI 614886</strain>
    </source>
</reference>
<dbReference type="Pfam" id="PF01453">
    <property type="entry name" value="B_lectin"/>
    <property type="match status" value="1"/>
</dbReference>
<protein>
    <recommendedName>
        <fullName evidence="15">Receptor-like serine/threonine-protein kinase</fullName>
        <ecNumber evidence="15">2.7.11.1</ecNumber>
    </recommendedName>
</protein>
<evidence type="ECO:0000313" key="24">
    <source>
        <dbReference type="EnsemblPlants" id="AUR62021881-RA:cds"/>
    </source>
</evidence>
<dbReference type="Pfam" id="PF00069">
    <property type="entry name" value="Pkinase"/>
    <property type="match status" value="1"/>
</dbReference>
<keyword evidence="7 15" id="KW-0418">Kinase</keyword>
<dbReference type="GO" id="GO:0005524">
    <property type="term" value="F:ATP binding"/>
    <property type="evidence" value="ECO:0007669"/>
    <property type="project" value="UniProtKB-UniRule"/>
</dbReference>
<evidence type="ECO:0000256" key="6">
    <source>
        <dbReference type="ARBA" id="ARBA00022741"/>
    </source>
</evidence>
<dbReference type="CDD" id="cd00028">
    <property type="entry name" value="B_lectin"/>
    <property type="match status" value="1"/>
</dbReference>
<evidence type="ECO:0000256" key="11">
    <source>
        <dbReference type="ARBA" id="ARBA00023157"/>
    </source>
</evidence>
<evidence type="ECO:0000259" key="20">
    <source>
        <dbReference type="PROSITE" id="PS50011"/>
    </source>
</evidence>
<dbReference type="GO" id="GO:0004674">
    <property type="term" value="F:protein serine/threonine kinase activity"/>
    <property type="evidence" value="ECO:0007669"/>
    <property type="project" value="UniProtKB-KW"/>
</dbReference>
<feature type="chain" id="PRO_5030663404" description="Receptor-like serine/threonine-protein kinase" evidence="19">
    <location>
        <begin position="22"/>
        <end position="754"/>
    </location>
</feature>
<dbReference type="PROSITE" id="PS50927">
    <property type="entry name" value="BULB_LECTIN"/>
    <property type="match status" value="1"/>
</dbReference>
<dbReference type="PROSITE" id="PS01186">
    <property type="entry name" value="EGF_2"/>
    <property type="match status" value="1"/>
</dbReference>
<evidence type="ECO:0000256" key="15">
    <source>
        <dbReference type="PIRNR" id="PIRNR000641"/>
    </source>
</evidence>
<keyword evidence="12" id="KW-0325">Glycoprotein</keyword>
<dbReference type="CDD" id="cd00053">
    <property type="entry name" value="EGF"/>
    <property type="match status" value="1"/>
</dbReference>
<dbReference type="SUPFAM" id="SSF56112">
    <property type="entry name" value="Protein kinase-like (PK-like)"/>
    <property type="match status" value="1"/>
</dbReference>
<comment type="catalytic activity">
    <reaction evidence="14 15">
        <text>L-seryl-[protein] + ATP = O-phospho-L-seryl-[protein] + ADP + H(+)</text>
        <dbReference type="Rhea" id="RHEA:17989"/>
        <dbReference type="Rhea" id="RHEA-COMP:9863"/>
        <dbReference type="Rhea" id="RHEA-COMP:11604"/>
        <dbReference type="ChEBI" id="CHEBI:15378"/>
        <dbReference type="ChEBI" id="CHEBI:29999"/>
        <dbReference type="ChEBI" id="CHEBI:30616"/>
        <dbReference type="ChEBI" id="CHEBI:83421"/>
        <dbReference type="ChEBI" id="CHEBI:456216"/>
        <dbReference type="EC" id="2.7.11.1"/>
    </reaction>
</comment>
<evidence type="ECO:0000256" key="5">
    <source>
        <dbReference type="ARBA" id="ARBA00022729"/>
    </source>
</evidence>
<evidence type="ECO:0000256" key="9">
    <source>
        <dbReference type="ARBA" id="ARBA00022989"/>
    </source>
</evidence>
<feature type="signal peptide" evidence="19">
    <location>
        <begin position="1"/>
        <end position="21"/>
    </location>
</feature>
<feature type="domain" description="Protein kinase" evidence="20">
    <location>
        <begin position="476"/>
        <end position="741"/>
    </location>
</feature>
<name>A0A803M1P9_CHEQI</name>
<evidence type="ECO:0000256" key="1">
    <source>
        <dbReference type="ARBA" id="ARBA00004167"/>
    </source>
</evidence>
<keyword evidence="9 18" id="KW-1133">Transmembrane helix</keyword>
<dbReference type="FunFam" id="1.10.510.10:FF:000621">
    <property type="entry name" value="Serine/threonine-protein kinase"/>
    <property type="match status" value="1"/>
</dbReference>
<feature type="domain" description="EGF-like" evidence="21">
    <location>
        <begin position="246"/>
        <end position="290"/>
    </location>
</feature>
<dbReference type="EC" id="2.7.11.1" evidence="15"/>
<dbReference type="InterPro" id="IPR036426">
    <property type="entry name" value="Bulb-type_lectin_dom_sf"/>
</dbReference>
<dbReference type="PROSITE" id="PS00107">
    <property type="entry name" value="PROTEIN_KINASE_ATP"/>
    <property type="match status" value="1"/>
</dbReference>
<dbReference type="PROSITE" id="PS00108">
    <property type="entry name" value="PROTEIN_KINASE_ST"/>
    <property type="match status" value="1"/>
</dbReference>
<proteinExistence type="inferred from homology"/>
<evidence type="ECO:0000259" key="21">
    <source>
        <dbReference type="PROSITE" id="PS50026"/>
    </source>
</evidence>
<keyword evidence="4 18" id="KW-0812">Transmembrane</keyword>
<feature type="transmembrane region" description="Helical" evidence="18">
    <location>
        <begin position="414"/>
        <end position="438"/>
    </location>
</feature>
<feature type="domain" description="Bulb-type lectin" evidence="22">
    <location>
        <begin position="25"/>
        <end position="147"/>
    </location>
</feature>